<name>A0A0B6X0D8_9BACT</name>
<dbReference type="Proteomes" id="UP000031518">
    <property type="component" value="Unassembled WGS sequence"/>
</dbReference>
<gene>
    <name evidence="1" type="ORF">PYK22_01878</name>
</gene>
<reference evidence="1 2" key="2">
    <citation type="submission" date="2015-01" db="EMBL/GenBank/DDBJ databases">
        <title>Complete genome sequence of Pyrinomonas methylaliphatogenes type strain K22T.</title>
        <authorList>
            <person name="Lee K.C.Y."/>
            <person name="Power J.F."/>
            <person name="Dunfield P.F."/>
            <person name="Morgan X.C."/>
            <person name="Huttenhower C."/>
            <person name="Stott M.B."/>
        </authorList>
    </citation>
    <scope>NUCLEOTIDE SEQUENCE [LARGE SCALE GENOMIC DNA]</scope>
    <source>
        <strain evidence="1 2">K22</strain>
    </source>
</reference>
<dbReference type="AlphaFoldDB" id="A0A0B6X0D8"/>
<reference evidence="1 2" key="1">
    <citation type="submission" date="2013-12" db="EMBL/GenBank/DDBJ databases">
        <authorList>
            <person name="Stott M."/>
        </authorList>
    </citation>
    <scope>NUCLEOTIDE SEQUENCE [LARGE SCALE GENOMIC DNA]</scope>
    <source>
        <strain evidence="1 2">K22</strain>
    </source>
</reference>
<evidence type="ECO:0000313" key="1">
    <source>
        <dbReference type="EMBL" id="CDM65870.1"/>
    </source>
</evidence>
<dbReference type="EMBL" id="CBXV010000006">
    <property type="protein sequence ID" value="CDM65870.1"/>
    <property type="molecule type" value="Genomic_DNA"/>
</dbReference>
<sequence length="66" mass="7744">MGRPKYKYQDFLNELAAGRAYGILVYPTHHQTFIQNENLGLPLSFHRTKCPKLLSSFLGHYRSFRD</sequence>
<dbReference type="STRING" id="454194.PYK22_01878"/>
<accession>A0A0B6X0D8</accession>
<evidence type="ECO:0000313" key="2">
    <source>
        <dbReference type="Proteomes" id="UP000031518"/>
    </source>
</evidence>
<keyword evidence="2" id="KW-1185">Reference proteome</keyword>
<organism evidence="1 2">
    <name type="scientific">Pyrinomonas methylaliphatogenes</name>
    <dbReference type="NCBI Taxonomy" id="454194"/>
    <lineage>
        <taxon>Bacteria</taxon>
        <taxon>Pseudomonadati</taxon>
        <taxon>Acidobacteriota</taxon>
        <taxon>Blastocatellia</taxon>
        <taxon>Blastocatellales</taxon>
        <taxon>Pyrinomonadaceae</taxon>
        <taxon>Pyrinomonas</taxon>
    </lineage>
</organism>
<proteinExistence type="predicted"/>
<protein>
    <submittedName>
        <fullName evidence="1">Uncharacterized protein</fullName>
    </submittedName>
</protein>